<proteinExistence type="predicted"/>
<dbReference type="PANTHER" id="PTHR43017">
    <property type="entry name" value="GALACTOSIDE O-ACETYLTRANSFERASE"/>
    <property type="match status" value="1"/>
</dbReference>
<evidence type="ECO:0008006" key="7">
    <source>
        <dbReference type="Google" id="ProtNLM"/>
    </source>
</evidence>
<reference evidence="5 6" key="1">
    <citation type="submission" date="2019-08" db="EMBL/GenBank/DDBJ databases">
        <title>In-depth cultivation of the pig gut microbiome towards novel bacterial diversity and tailored functional studies.</title>
        <authorList>
            <person name="Wylensek D."/>
            <person name="Hitch T.C.A."/>
            <person name="Clavel T."/>
        </authorList>
    </citation>
    <scope>NUCLEOTIDE SEQUENCE [LARGE SCALE GENOMIC DNA]</scope>
    <source>
        <strain evidence="5 6">Oil+RF-744-WCA-WT-13</strain>
    </source>
</reference>
<keyword evidence="4" id="KW-1133">Transmembrane helix</keyword>
<name>A0A7X2P9U5_9FIRM</name>
<dbReference type="Proteomes" id="UP000466864">
    <property type="component" value="Unassembled WGS sequence"/>
</dbReference>
<evidence type="ECO:0000313" key="6">
    <source>
        <dbReference type="Proteomes" id="UP000466864"/>
    </source>
</evidence>
<dbReference type="InterPro" id="IPR039369">
    <property type="entry name" value="LacA-like"/>
</dbReference>
<dbReference type="AlphaFoldDB" id="A0A7X2P9U5"/>
<dbReference type="InterPro" id="IPR011004">
    <property type="entry name" value="Trimer_LpxA-like_sf"/>
</dbReference>
<dbReference type="Pfam" id="PF00132">
    <property type="entry name" value="Hexapep"/>
    <property type="match status" value="1"/>
</dbReference>
<dbReference type="InterPro" id="IPR018357">
    <property type="entry name" value="Hexapep_transf_CS"/>
</dbReference>
<feature type="transmembrane region" description="Helical" evidence="4">
    <location>
        <begin position="319"/>
        <end position="339"/>
    </location>
</feature>
<evidence type="ECO:0000256" key="2">
    <source>
        <dbReference type="ARBA" id="ARBA00022737"/>
    </source>
</evidence>
<gene>
    <name evidence="5" type="ORF">FYJ60_11390</name>
</gene>
<dbReference type="InterPro" id="IPR001451">
    <property type="entry name" value="Hexapep"/>
</dbReference>
<dbReference type="EMBL" id="VUMV01000010">
    <property type="protein sequence ID" value="MST82904.1"/>
    <property type="molecule type" value="Genomic_DNA"/>
</dbReference>
<feature type="region of interest" description="Disordered" evidence="3">
    <location>
        <begin position="267"/>
        <end position="296"/>
    </location>
</feature>
<dbReference type="PROSITE" id="PS00101">
    <property type="entry name" value="HEXAPEP_TRANSFERASES"/>
    <property type="match status" value="1"/>
</dbReference>
<evidence type="ECO:0000256" key="1">
    <source>
        <dbReference type="ARBA" id="ARBA00022679"/>
    </source>
</evidence>
<comment type="caution">
    <text evidence="5">The sequence shown here is derived from an EMBL/GenBank/DDBJ whole genome shotgun (WGS) entry which is preliminary data.</text>
</comment>
<evidence type="ECO:0000256" key="3">
    <source>
        <dbReference type="SAM" id="MobiDB-lite"/>
    </source>
</evidence>
<keyword evidence="1" id="KW-0808">Transferase</keyword>
<dbReference type="GO" id="GO:0008870">
    <property type="term" value="F:galactoside O-acetyltransferase activity"/>
    <property type="evidence" value="ECO:0007669"/>
    <property type="project" value="TreeGrafter"/>
</dbReference>
<dbReference type="PANTHER" id="PTHR43017:SF1">
    <property type="entry name" value="ACETYLTRANSFERASE YJL218W-RELATED"/>
    <property type="match status" value="1"/>
</dbReference>
<evidence type="ECO:0000313" key="5">
    <source>
        <dbReference type="EMBL" id="MST82904.1"/>
    </source>
</evidence>
<organism evidence="5 6">
    <name type="scientific">Bilifractor porci</name>
    <dbReference type="NCBI Taxonomy" id="2606636"/>
    <lineage>
        <taxon>Bacteria</taxon>
        <taxon>Bacillati</taxon>
        <taxon>Bacillota</taxon>
        <taxon>Clostridia</taxon>
        <taxon>Lachnospirales</taxon>
        <taxon>Lachnospiraceae</taxon>
        <taxon>Bilifractor</taxon>
    </lineage>
</organism>
<dbReference type="Gene3D" id="2.160.10.10">
    <property type="entry name" value="Hexapeptide repeat proteins"/>
    <property type="match status" value="1"/>
</dbReference>
<keyword evidence="4" id="KW-0472">Membrane</keyword>
<sequence length="432" mass="48144">MIEGKLYSPEKLGDPSFHKIKKAQKRFNECEYWKDSKELKKLKKHFMRAPDDMVLIPPVYFDHGNRVSFGRQFYANAGLTILDENRVTFGDRVFLGPHVSIFTAGHPIDSGVRARNVEFSKPVSIGSDVWIGGNAVINPGITIGNDVVIGSGSVVTRDIPDHVVAAGNPCRVLRQITEEDRRIWEKEYRDYLGMNPKNTPDCGNQENVHTDNRNLNIHTSDSGNLNTENPVNYILENENPVNRTSENENPVNYTPENENLVNYTPENENADNCTPDNGDSDIEEQTKKHKKKKPEEMTDHELLAALLKSQKSDTRFQKAAAVGTFLLAAVFAIAFAILIPQVTLTLQNADKALDQVQVLAGQAQDSLDNVNGLVDSAQHSLSGIDQVVSDNTETITEVTQRLGKIDFDKLDQSIDDLAEVVKTLSEVTSLFR</sequence>
<keyword evidence="4" id="KW-0812">Transmembrane</keyword>
<feature type="compositionally biased region" description="Polar residues" evidence="3">
    <location>
        <begin position="267"/>
        <end position="277"/>
    </location>
</feature>
<protein>
    <recommendedName>
        <fullName evidence="7">Acetyltransferase</fullName>
    </recommendedName>
</protein>
<dbReference type="CDD" id="cd03357">
    <property type="entry name" value="LbH_MAT_GAT"/>
    <property type="match status" value="1"/>
</dbReference>
<keyword evidence="2" id="KW-0677">Repeat</keyword>
<keyword evidence="6" id="KW-1185">Reference proteome</keyword>
<evidence type="ECO:0000256" key="4">
    <source>
        <dbReference type="SAM" id="Phobius"/>
    </source>
</evidence>
<accession>A0A7X2P9U5</accession>
<dbReference type="SUPFAM" id="SSF51161">
    <property type="entry name" value="Trimeric LpxA-like enzymes"/>
    <property type="match status" value="1"/>
</dbReference>